<feature type="chain" id="PRO_5042096377" evidence="1">
    <location>
        <begin position="18"/>
        <end position="271"/>
    </location>
</feature>
<evidence type="ECO:0000313" key="3">
    <source>
        <dbReference type="Proteomes" id="UP001215598"/>
    </source>
</evidence>
<proteinExistence type="predicted"/>
<accession>A0AAD7IX75</accession>
<name>A0AAD7IX75_9AGAR</name>
<dbReference type="Pfam" id="PF01828">
    <property type="entry name" value="Peptidase_A4"/>
    <property type="match status" value="1"/>
</dbReference>
<evidence type="ECO:0000256" key="1">
    <source>
        <dbReference type="SAM" id="SignalP"/>
    </source>
</evidence>
<reference evidence="2" key="1">
    <citation type="submission" date="2023-03" db="EMBL/GenBank/DDBJ databases">
        <title>Massive genome expansion in bonnet fungi (Mycena s.s.) driven by repeated elements and novel gene families across ecological guilds.</title>
        <authorList>
            <consortium name="Lawrence Berkeley National Laboratory"/>
            <person name="Harder C.B."/>
            <person name="Miyauchi S."/>
            <person name="Viragh M."/>
            <person name="Kuo A."/>
            <person name="Thoen E."/>
            <person name="Andreopoulos B."/>
            <person name="Lu D."/>
            <person name="Skrede I."/>
            <person name="Drula E."/>
            <person name="Henrissat B."/>
            <person name="Morin E."/>
            <person name="Kohler A."/>
            <person name="Barry K."/>
            <person name="LaButti K."/>
            <person name="Morin E."/>
            <person name="Salamov A."/>
            <person name="Lipzen A."/>
            <person name="Mereny Z."/>
            <person name="Hegedus B."/>
            <person name="Baldrian P."/>
            <person name="Stursova M."/>
            <person name="Weitz H."/>
            <person name="Taylor A."/>
            <person name="Grigoriev I.V."/>
            <person name="Nagy L.G."/>
            <person name="Martin F."/>
            <person name="Kauserud H."/>
        </authorList>
    </citation>
    <scope>NUCLEOTIDE SEQUENCE</scope>
    <source>
        <strain evidence="2">CBHHK182m</strain>
    </source>
</reference>
<dbReference type="InterPro" id="IPR000250">
    <property type="entry name" value="Peptidase_G1"/>
</dbReference>
<dbReference type="PANTHER" id="PTHR37536">
    <property type="entry name" value="PUTATIVE (AFU_ORTHOLOGUE AFUA_3G02970)-RELATED"/>
    <property type="match status" value="1"/>
</dbReference>
<dbReference type="PANTHER" id="PTHR37536:SF1">
    <property type="entry name" value="ASPERGILLOPEPSIN, PUTAITVE (AFU_ORTHOLOGUE AFUA_7G01200)"/>
    <property type="match status" value="1"/>
</dbReference>
<dbReference type="Gene3D" id="2.60.120.700">
    <property type="entry name" value="Peptidase G1"/>
    <property type="match status" value="1"/>
</dbReference>
<comment type="caution">
    <text evidence="2">The sequence shown here is derived from an EMBL/GenBank/DDBJ whole genome shotgun (WGS) entry which is preliminary data.</text>
</comment>
<feature type="signal peptide" evidence="1">
    <location>
        <begin position="1"/>
        <end position="17"/>
    </location>
</feature>
<evidence type="ECO:0000313" key="2">
    <source>
        <dbReference type="EMBL" id="KAJ7752342.1"/>
    </source>
</evidence>
<keyword evidence="3" id="KW-1185">Reference proteome</keyword>
<dbReference type="InterPro" id="IPR013320">
    <property type="entry name" value="ConA-like_dom_sf"/>
</dbReference>
<organism evidence="2 3">
    <name type="scientific">Mycena metata</name>
    <dbReference type="NCBI Taxonomy" id="1033252"/>
    <lineage>
        <taxon>Eukaryota</taxon>
        <taxon>Fungi</taxon>
        <taxon>Dikarya</taxon>
        <taxon>Basidiomycota</taxon>
        <taxon>Agaricomycotina</taxon>
        <taxon>Agaricomycetes</taxon>
        <taxon>Agaricomycetidae</taxon>
        <taxon>Agaricales</taxon>
        <taxon>Marasmiineae</taxon>
        <taxon>Mycenaceae</taxon>
        <taxon>Mycena</taxon>
    </lineage>
</organism>
<dbReference type="PRINTS" id="PR00977">
    <property type="entry name" value="SCYTLDPTASE"/>
</dbReference>
<dbReference type="Proteomes" id="UP001215598">
    <property type="component" value="Unassembled WGS sequence"/>
</dbReference>
<sequence>MKAAVITAVFAASLATAEVTWTFQKFENDIEVPFPAGPATRFHSQAMIKLGEAGKRNRLNAAAAPVQSSNWCGAILTGSGFTSVFASWAVPPLSFRSGQSAASEPSLAQWVGIDGFTSPGLFQGGVLSQIVSGGQENVAFTGLLPQPLRDLGLAVSIGDSITTNVTVTSSSGGIVTIKNNSRGTAVVATVTGATGSDIIQGTSAEWIVQDVESGSSLVPFPAFPISSFTGATAIESGIPVSPPAGTTINLVQGVELCSATISGTTVSVRDS</sequence>
<dbReference type="InterPro" id="IPR038656">
    <property type="entry name" value="Peptidase_G1_sf"/>
</dbReference>
<dbReference type="GO" id="GO:0070007">
    <property type="term" value="F:glutamic-type endopeptidase activity"/>
    <property type="evidence" value="ECO:0007669"/>
    <property type="project" value="InterPro"/>
</dbReference>
<dbReference type="EMBL" id="JARKIB010000059">
    <property type="protein sequence ID" value="KAJ7752342.1"/>
    <property type="molecule type" value="Genomic_DNA"/>
</dbReference>
<dbReference type="SUPFAM" id="SSF49899">
    <property type="entry name" value="Concanavalin A-like lectins/glucanases"/>
    <property type="match status" value="1"/>
</dbReference>
<dbReference type="GO" id="GO:0006508">
    <property type="term" value="P:proteolysis"/>
    <property type="evidence" value="ECO:0007669"/>
    <property type="project" value="InterPro"/>
</dbReference>
<gene>
    <name evidence="2" type="ORF">B0H16DRAFT_1723695</name>
</gene>
<dbReference type="AlphaFoldDB" id="A0AAD7IX75"/>
<protein>
    <submittedName>
        <fullName evidence="2">Peptidase A4 family-domain-containing protein</fullName>
    </submittedName>
</protein>
<dbReference type="CDD" id="cd13426">
    <property type="entry name" value="Peptidase_G1"/>
    <property type="match status" value="1"/>
</dbReference>
<keyword evidence="1" id="KW-0732">Signal</keyword>